<keyword evidence="17" id="KW-1185">Reference proteome</keyword>
<evidence type="ECO:0000256" key="12">
    <source>
        <dbReference type="ARBA" id="ARBA00023136"/>
    </source>
</evidence>
<dbReference type="PANTHER" id="PTHR40255:SF1">
    <property type="entry name" value="PROTOPORPHYRINOGEN IX OXIDASE"/>
    <property type="match status" value="1"/>
</dbReference>
<feature type="transmembrane region" description="Helical" evidence="14">
    <location>
        <begin position="129"/>
        <end position="147"/>
    </location>
</feature>
<dbReference type="Proteomes" id="UP000308838">
    <property type="component" value="Unassembled WGS sequence"/>
</dbReference>
<feature type="binding site" description="axial binding residue" evidence="14">
    <location>
        <position position="16"/>
    </location>
    <ligand>
        <name>heme</name>
        <dbReference type="ChEBI" id="CHEBI:30413"/>
    </ligand>
    <ligandPart>
        <name>Fe</name>
        <dbReference type="ChEBI" id="CHEBI:18248"/>
    </ligandPart>
</feature>
<evidence type="ECO:0000256" key="2">
    <source>
        <dbReference type="ARBA" id="ARBA00005073"/>
    </source>
</evidence>
<accession>A0A4U7BR18</accession>
<dbReference type="AlphaFoldDB" id="A0A4U7BR18"/>
<evidence type="ECO:0000256" key="11">
    <source>
        <dbReference type="ARBA" id="ARBA00023004"/>
    </source>
</evidence>
<evidence type="ECO:0000256" key="15">
    <source>
        <dbReference type="PIRNR" id="PIRNR004638"/>
    </source>
</evidence>
<dbReference type="UniPathway" id="UPA00251">
    <property type="reaction ID" value="UER00324"/>
</dbReference>
<comment type="function">
    <text evidence="14 15">Catalyzes the oxidation of protoporphyrinogen IX to protoporphyrin IX.</text>
</comment>
<evidence type="ECO:0000256" key="3">
    <source>
        <dbReference type="ARBA" id="ARBA00006501"/>
    </source>
</evidence>
<dbReference type="GO" id="GO:0006782">
    <property type="term" value="P:protoporphyrinogen IX biosynthetic process"/>
    <property type="evidence" value="ECO:0007669"/>
    <property type="project" value="UniProtKB-UniRule"/>
</dbReference>
<evidence type="ECO:0000256" key="7">
    <source>
        <dbReference type="ARBA" id="ARBA00022692"/>
    </source>
</evidence>
<evidence type="ECO:0000313" key="17">
    <source>
        <dbReference type="Proteomes" id="UP000308838"/>
    </source>
</evidence>
<keyword evidence="9 14" id="KW-1133">Transmembrane helix</keyword>
<proteinExistence type="inferred from homology"/>
<evidence type="ECO:0000256" key="6">
    <source>
        <dbReference type="ARBA" id="ARBA00022617"/>
    </source>
</evidence>
<evidence type="ECO:0000256" key="4">
    <source>
        <dbReference type="ARBA" id="ARBA00017504"/>
    </source>
</evidence>
<dbReference type="NCBIfam" id="TIGR00701">
    <property type="entry name" value="protoporphyrinogen oxidase HemJ"/>
    <property type="match status" value="1"/>
</dbReference>
<evidence type="ECO:0000256" key="14">
    <source>
        <dbReference type="HAMAP-Rule" id="MF_02239"/>
    </source>
</evidence>
<evidence type="ECO:0000256" key="10">
    <source>
        <dbReference type="ARBA" id="ARBA00023002"/>
    </source>
</evidence>
<comment type="subunit">
    <text evidence="14">Homodimer.</text>
</comment>
<evidence type="ECO:0000256" key="1">
    <source>
        <dbReference type="ARBA" id="ARBA00004651"/>
    </source>
</evidence>
<feature type="transmembrane region" description="Helical" evidence="14">
    <location>
        <begin position="14"/>
        <end position="36"/>
    </location>
</feature>
<keyword evidence="6 14" id="KW-0349">Heme</keyword>
<keyword evidence="5 14" id="KW-1003">Cell membrane</keyword>
<dbReference type="PANTHER" id="PTHR40255">
    <property type="entry name" value="UPF0093 MEMBRANE PROTEIN SLR1790"/>
    <property type="match status" value="1"/>
</dbReference>
<evidence type="ECO:0000313" key="16">
    <source>
        <dbReference type="EMBL" id="TKX31296.1"/>
    </source>
</evidence>
<dbReference type="EMBL" id="NXLZ01000004">
    <property type="protein sequence ID" value="TKX31296.1"/>
    <property type="molecule type" value="Genomic_DNA"/>
</dbReference>
<dbReference type="InterPro" id="IPR005265">
    <property type="entry name" value="HemJ-like"/>
</dbReference>
<comment type="catalytic activity">
    <reaction evidence="13 14 15">
        <text>protoporphyrinogen IX + 3 A = protoporphyrin IX + 3 AH2</text>
        <dbReference type="Rhea" id="RHEA:62000"/>
        <dbReference type="ChEBI" id="CHEBI:13193"/>
        <dbReference type="ChEBI" id="CHEBI:17499"/>
        <dbReference type="ChEBI" id="CHEBI:57306"/>
        <dbReference type="ChEBI" id="CHEBI:57307"/>
    </reaction>
</comment>
<name>A0A4U7BR18_9BACT</name>
<protein>
    <recommendedName>
        <fullName evidence="4 14">Protoporphyrinogen IX oxidase</fullName>
        <shortName evidence="14">PPO</shortName>
        <ecNumber evidence="14 15">1.3.99.-</ecNumber>
    </recommendedName>
</protein>
<organism evidence="16 17">
    <name type="scientific">Campylobacter estrildidarum</name>
    <dbReference type="NCBI Taxonomy" id="2510189"/>
    <lineage>
        <taxon>Bacteria</taxon>
        <taxon>Pseudomonadati</taxon>
        <taxon>Campylobacterota</taxon>
        <taxon>Epsilonproteobacteria</taxon>
        <taxon>Campylobacterales</taxon>
        <taxon>Campylobacteraceae</taxon>
        <taxon>Campylobacter</taxon>
    </lineage>
</organism>
<comment type="cofactor">
    <cofactor evidence="14 15">
        <name>heme b</name>
        <dbReference type="ChEBI" id="CHEBI:60344"/>
    </cofactor>
    <text evidence="14 15">Binds 1 heme b (iron(II)-protoporphyrin IX) group per subunit.</text>
</comment>
<gene>
    <name evidence="16" type="primary">hemJ</name>
    <name evidence="16" type="ORF">CQA69_03375</name>
</gene>
<feature type="transmembrane region" description="Helical" evidence="14">
    <location>
        <begin position="89"/>
        <end position="108"/>
    </location>
</feature>
<dbReference type="GO" id="GO:0005886">
    <property type="term" value="C:plasma membrane"/>
    <property type="evidence" value="ECO:0007669"/>
    <property type="project" value="UniProtKB-SubCell"/>
</dbReference>
<reference evidence="16 17" key="1">
    <citation type="submission" date="2018-05" db="EMBL/GenBank/DDBJ databases">
        <title>Novel Campyloabacter and Helicobacter Species and Strains.</title>
        <authorList>
            <person name="Mannion A.J."/>
            <person name="Shen Z."/>
            <person name="Fox J.G."/>
        </authorList>
    </citation>
    <scope>NUCLEOTIDE SEQUENCE [LARGE SCALE GENOMIC DNA]</scope>
    <source>
        <strain evidence="17">MIT17-664</strain>
    </source>
</reference>
<dbReference type="RefSeq" id="WP_137620419.1">
    <property type="nucleotide sequence ID" value="NZ_NXLZ01000004.1"/>
</dbReference>
<keyword evidence="12 14" id="KW-0472">Membrane</keyword>
<feature type="binding site" description="axial binding residue" evidence="14">
    <location>
        <position position="94"/>
    </location>
    <ligand>
        <name>heme</name>
        <dbReference type="ChEBI" id="CHEBI:30413"/>
    </ligand>
    <ligandPart>
        <name>Fe</name>
        <dbReference type="ChEBI" id="CHEBI:18248"/>
    </ligandPart>
</feature>
<dbReference type="PIRSF" id="PIRSF004638">
    <property type="entry name" value="UCP004638"/>
    <property type="match status" value="1"/>
</dbReference>
<keyword evidence="10 14" id="KW-0560">Oxidoreductase</keyword>
<dbReference type="Pfam" id="PF03653">
    <property type="entry name" value="UPF0093"/>
    <property type="match status" value="1"/>
</dbReference>
<comment type="caution">
    <text evidence="16">The sequence shown here is derived from an EMBL/GenBank/DDBJ whole genome shotgun (WGS) entry which is preliminary data.</text>
</comment>
<evidence type="ECO:0000256" key="5">
    <source>
        <dbReference type="ARBA" id="ARBA00022475"/>
    </source>
</evidence>
<dbReference type="EC" id="1.3.99.-" evidence="14 15"/>
<comment type="pathway">
    <text evidence="2 14 15">Porphyrin-containing compound metabolism; protoporphyrin-IX biosynthesis; protoporphyrin-IX from protoporphyrinogen-IX: step 1/1.</text>
</comment>
<dbReference type="GO" id="GO:0070818">
    <property type="term" value="F:protoporphyrinogen oxidase activity"/>
    <property type="evidence" value="ECO:0007669"/>
    <property type="project" value="UniProtKB-UniRule"/>
</dbReference>
<keyword evidence="11 14" id="KW-0408">Iron</keyword>
<keyword evidence="7 14" id="KW-0812">Transmembrane</keyword>
<evidence type="ECO:0000256" key="8">
    <source>
        <dbReference type="ARBA" id="ARBA00022723"/>
    </source>
</evidence>
<dbReference type="OrthoDB" id="9800824at2"/>
<comment type="similarity">
    <text evidence="3 14 15">Belongs to the HemJ family.</text>
</comment>
<keyword evidence="8 14" id="KW-0479">Metal-binding</keyword>
<sequence>MTEWINEYYFWIKWIHYLAFVSWMAGLFYLPRLFVYHTEHKENKGFVEVVKIQERKLYFAIQNPAMIATLITGSLMLHAHKEILMTGTAYMHIKLTCVTLLILFHIHNYFCLRSLSKDIYTKNGTYFRIYNEFPTIMFIIIALMMVVRPF</sequence>
<feature type="transmembrane region" description="Helical" evidence="14">
    <location>
        <begin position="57"/>
        <end position="77"/>
    </location>
</feature>
<comment type="subcellular location">
    <subcellularLocation>
        <location evidence="1 14">Cell membrane</location>
        <topology evidence="1 14">Multi-pass membrane protein</topology>
    </subcellularLocation>
</comment>
<dbReference type="GO" id="GO:0046872">
    <property type="term" value="F:metal ion binding"/>
    <property type="evidence" value="ECO:0007669"/>
    <property type="project" value="UniProtKB-UniRule"/>
</dbReference>
<evidence type="ECO:0000256" key="13">
    <source>
        <dbReference type="ARBA" id="ARBA00048390"/>
    </source>
</evidence>
<evidence type="ECO:0000256" key="9">
    <source>
        <dbReference type="ARBA" id="ARBA00022989"/>
    </source>
</evidence>
<dbReference type="HAMAP" id="MF_02239">
    <property type="entry name" value="HemJ"/>
    <property type="match status" value="1"/>
</dbReference>